<sequence length="32" mass="3448">MKHQTIESANRDLDALALADQLGALKISVTSH</sequence>
<protein>
    <submittedName>
        <fullName evidence="1">Uncharacterized protein</fullName>
    </submittedName>
</protein>
<proteinExistence type="predicted"/>
<reference evidence="1 2" key="1">
    <citation type="submission" date="2016-08" db="EMBL/GenBank/DDBJ databases">
        <title>Genome sequencing of Vibrio scophthalmi strain FP3289, an isolated from Paralichthys olivaceus.</title>
        <authorList>
            <person name="Han H.-J."/>
        </authorList>
    </citation>
    <scope>NUCLEOTIDE SEQUENCE [LARGE SCALE GENOMIC DNA]</scope>
    <source>
        <strain evidence="1 2">FP3289</strain>
    </source>
</reference>
<dbReference type="Proteomes" id="UP000095131">
    <property type="component" value="Unassembled WGS sequence"/>
</dbReference>
<comment type="caution">
    <text evidence="1">The sequence shown here is derived from an EMBL/GenBank/DDBJ whole genome shotgun (WGS) entry which is preliminary data.</text>
</comment>
<evidence type="ECO:0000313" key="2">
    <source>
        <dbReference type="Proteomes" id="UP000095131"/>
    </source>
</evidence>
<gene>
    <name evidence="1" type="ORF">VSF3289_00609</name>
</gene>
<dbReference type="EMBL" id="MDCJ01000002">
    <property type="protein sequence ID" value="ODS10354.1"/>
    <property type="molecule type" value="Genomic_DNA"/>
</dbReference>
<dbReference type="AlphaFoldDB" id="A0A1E3WKR0"/>
<name>A0A1E3WKR0_9VIBR</name>
<organism evidence="1 2">
    <name type="scientific">Vibrio scophthalmi</name>
    <dbReference type="NCBI Taxonomy" id="45658"/>
    <lineage>
        <taxon>Bacteria</taxon>
        <taxon>Pseudomonadati</taxon>
        <taxon>Pseudomonadota</taxon>
        <taxon>Gammaproteobacteria</taxon>
        <taxon>Vibrionales</taxon>
        <taxon>Vibrionaceae</taxon>
        <taxon>Vibrio</taxon>
    </lineage>
</organism>
<evidence type="ECO:0000313" key="1">
    <source>
        <dbReference type="EMBL" id="ODS10354.1"/>
    </source>
</evidence>
<accession>A0A1E3WKR0</accession>